<dbReference type="RefSeq" id="WP_251801146.1">
    <property type="nucleotide sequence ID" value="NZ_JAMQOL010000040.1"/>
</dbReference>
<dbReference type="Proteomes" id="UP001523216">
    <property type="component" value="Unassembled WGS sequence"/>
</dbReference>
<dbReference type="PANTHER" id="PTHR39217:SF1">
    <property type="entry name" value="GLUTATHIONE SYNTHETASE"/>
    <property type="match status" value="1"/>
</dbReference>
<sequence>MSPTSDPATRERSRVALVTCDLFPDLWEDDLPLRDVLLSRGAEVDVLGWDDTEADWAAYDVAVIRSPWDYVARRDSFVSWAHSVARLLNPADVLEWNTDKRYLAELANAGLPVTPTDFVAPGDSWTPPSDGEWVVKPTVSAGSQDTGRYLLPAQQALAEAHVARLAAAGRTAMIQPYLSAVDEQGETALIFLPDTGGVLSFSHAIRKGAMLTGPDEGAIDPGSERIDPRSPTEAERATAERVLEAVPGGAGRLLYARVDLIPGPDGAPLLVELELTEPSLFLKEGGDAATRRLAEAILARI</sequence>
<comment type="caution">
    <text evidence="2">The sequence shown here is derived from an EMBL/GenBank/DDBJ whole genome shotgun (WGS) entry which is preliminary data.</text>
</comment>
<accession>A0ABT0Y5P1</accession>
<evidence type="ECO:0008006" key="4">
    <source>
        <dbReference type="Google" id="ProtNLM"/>
    </source>
</evidence>
<organism evidence="2 3">
    <name type="scientific">Paractinoplanes hotanensis</name>
    <dbReference type="NCBI Taxonomy" id="2906497"/>
    <lineage>
        <taxon>Bacteria</taxon>
        <taxon>Bacillati</taxon>
        <taxon>Actinomycetota</taxon>
        <taxon>Actinomycetes</taxon>
        <taxon>Micromonosporales</taxon>
        <taxon>Micromonosporaceae</taxon>
        <taxon>Paractinoplanes</taxon>
    </lineage>
</organism>
<keyword evidence="3" id="KW-1185">Reference proteome</keyword>
<proteinExistence type="predicted"/>
<dbReference type="InterPro" id="IPR053191">
    <property type="entry name" value="DcsG_Biosynth_Enzyme"/>
</dbReference>
<evidence type="ECO:0000313" key="3">
    <source>
        <dbReference type="Proteomes" id="UP001523216"/>
    </source>
</evidence>
<evidence type="ECO:0000313" key="2">
    <source>
        <dbReference type="EMBL" id="MCM4081357.1"/>
    </source>
</evidence>
<gene>
    <name evidence="2" type="ORF">LXN57_27660</name>
</gene>
<feature type="region of interest" description="Disordered" evidence="1">
    <location>
        <begin position="212"/>
        <end position="235"/>
    </location>
</feature>
<dbReference type="SUPFAM" id="SSF56059">
    <property type="entry name" value="Glutathione synthetase ATP-binding domain-like"/>
    <property type="match status" value="1"/>
</dbReference>
<feature type="compositionally biased region" description="Basic and acidic residues" evidence="1">
    <location>
        <begin position="222"/>
        <end position="235"/>
    </location>
</feature>
<evidence type="ECO:0000256" key="1">
    <source>
        <dbReference type="SAM" id="MobiDB-lite"/>
    </source>
</evidence>
<dbReference type="PANTHER" id="PTHR39217">
    <property type="match status" value="1"/>
</dbReference>
<name>A0ABT0Y5P1_9ACTN</name>
<protein>
    <recommendedName>
        <fullName evidence="4">ATP-grasp domain-containing protein</fullName>
    </recommendedName>
</protein>
<reference evidence="2 3" key="1">
    <citation type="submission" date="2022-06" db="EMBL/GenBank/DDBJ databases">
        <title>Actinoplanes abujensis sp. nov., isolated from Nigerian arid soil.</title>
        <authorList>
            <person name="Ding P."/>
        </authorList>
    </citation>
    <scope>NUCLEOTIDE SEQUENCE [LARGE SCALE GENOMIC DNA]</scope>
    <source>
        <strain evidence="3">TRM88002</strain>
    </source>
</reference>
<dbReference type="EMBL" id="JAMQOL010000040">
    <property type="protein sequence ID" value="MCM4081357.1"/>
    <property type="molecule type" value="Genomic_DNA"/>
</dbReference>